<reference evidence="4" key="1">
    <citation type="journal article" date="2019" name="Int. J. Syst. Evol. Microbiol.">
        <title>The Global Catalogue of Microorganisms (GCM) 10K type strain sequencing project: providing services to taxonomists for standard genome sequencing and annotation.</title>
        <authorList>
            <consortium name="The Broad Institute Genomics Platform"/>
            <consortium name="The Broad Institute Genome Sequencing Center for Infectious Disease"/>
            <person name="Wu L."/>
            <person name="Ma J."/>
        </authorList>
    </citation>
    <scope>NUCLEOTIDE SEQUENCE [LARGE SCALE GENOMIC DNA]</scope>
    <source>
        <strain evidence="4">JCM 31486</strain>
    </source>
</reference>
<name>A0ABW3M0J0_9PSEU</name>
<sequence length="149" mass="16320">MPSVPISDEVFEAIQRKAVPLVDTVDSVLRRVLGLEAEQQSDKAGKLLPLLKAGLLEPDDELLWRRPQLGEAHRATVLATGCIRLADGRIATSPSGACSALSSTSVDGWEEWRRASDDVRLDELRQRAGIPVHRRKSRKSGEGERTADS</sequence>
<feature type="region of interest" description="Disordered" evidence="1">
    <location>
        <begin position="130"/>
        <end position="149"/>
    </location>
</feature>
<feature type="domain" description="RAMA" evidence="2">
    <location>
        <begin position="39"/>
        <end position="127"/>
    </location>
</feature>
<keyword evidence="4" id="KW-1185">Reference proteome</keyword>
<evidence type="ECO:0000313" key="3">
    <source>
        <dbReference type="EMBL" id="MFD1044206.1"/>
    </source>
</evidence>
<evidence type="ECO:0000313" key="4">
    <source>
        <dbReference type="Proteomes" id="UP001597045"/>
    </source>
</evidence>
<organism evidence="3 4">
    <name type="scientific">Kibdelosporangium lantanae</name>
    <dbReference type="NCBI Taxonomy" id="1497396"/>
    <lineage>
        <taxon>Bacteria</taxon>
        <taxon>Bacillati</taxon>
        <taxon>Actinomycetota</taxon>
        <taxon>Actinomycetes</taxon>
        <taxon>Pseudonocardiales</taxon>
        <taxon>Pseudonocardiaceae</taxon>
        <taxon>Kibdelosporangium</taxon>
    </lineage>
</organism>
<dbReference type="Pfam" id="PF18755">
    <property type="entry name" value="RAMA"/>
    <property type="match status" value="1"/>
</dbReference>
<dbReference type="InterPro" id="IPR040843">
    <property type="entry name" value="RAMA"/>
</dbReference>
<feature type="compositionally biased region" description="Basic and acidic residues" evidence="1">
    <location>
        <begin position="139"/>
        <end position="149"/>
    </location>
</feature>
<dbReference type="EMBL" id="JBHTIS010000012">
    <property type="protein sequence ID" value="MFD1044206.1"/>
    <property type="molecule type" value="Genomic_DNA"/>
</dbReference>
<comment type="caution">
    <text evidence="3">The sequence shown here is derived from an EMBL/GenBank/DDBJ whole genome shotgun (WGS) entry which is preliminary data.</text>
</comment>
<accession>A0ABW3M0J0</accession>
<protein>
    <recommendedName>
        <fullName evidence="2">RAMA domain-containing protein</fullName>
    </recommendedName>
</protein>
<gene>
    <name evidence="3" type="ORF">ACFQ1S_00640</name>
</gene>
<dbReference type="Proteomes" id="UP001597045">
    <property type="component" value="Unassembled WGS sequence"/>
</dbReference>
<evidence type="ECO:0000259" key="2">
    <source>
        <dbReference type="Pfam" id="PF18755"/>
    </source>
</evidence>
<evidence type="ECO:0000256" key="1">
    <source>
        <dbReference type="SAM" id="MobiDB-lite"/>
    </source>
</evidence>
<proteinExistence type="predicted"/>